<protein>
    <submittedName>
        <fullName evidence="1">Uncharacterized protein</fullName>
    </submittedName>
</protein>
<sequence length="117" mass="11968">PPLDDRTAAAVKQVNAAREGLFQAALLAACTNIGLAVHSGDAMAVAVNASRAAEIMGAIVASAVPVDSRSKVLGITNEVVQHLNASPTSLLMYDGDDERGEAVAEMARAVKNADAKL</sequence>
<dbReference type="InParanoid" id="G5A5L4"/>
<proteinExistence type="predicted"/>
<evidence type="ECO:0000313" key="2">
    <source>
        <dbReference type="Proteomes" id="UP000002640"/>
    </source>
</evidence>
<dbReference type="RefSeq" id="XP_009535252.1">
    <property type="nucleotide sequence ID" value="XM_009536957.1"/>
</dbReference>
<name>G5A5L4_PHYSP</name>
<dbReference type="KEGG" id="psoj:PHYSODRAFT_434854"/>
<gene>
    <name evidence="1" type="ORF">PHYSODRAFT_434854</name>
</gene>
<organism evidence="1 2">
    <name type="scientific">Phytophthora sojae (strain P6497)</name>
    <name type="common">Soybean stem and root rot agent</name>
    <name type="synonym">Phytophthora megasperma f. sp. glycines</name>
    <dbReference type="NCBI Taxonomy" id="1094619"/>
    <lineage>
        <taxon>Eukaryota</taxon>
        <taxon>Sar</taxon>
        <taxon>Stramenopiles</taxon>
        <taxon>Oomycota</taxon>
        <taxon>Peronosporomycetes</taxon>
        <taxon>Peronosporales</taxon>
        <taxon>Peronosporaceae</taxon>
        <taxon>Phytophthora</taxon>
    </lineage>
</organism>
<dbReference type="GeneID" id="20652450"/>
<feature type="non-terminal residue" evidence="1">
    <location>
        <position position="117"/>
    </location>
</feature>
<reference evidence="1 2" key="1">
    <citation type="journal article" date="2006" name="Science">
        <title>Phytophthora genome sequences uncover evolutionary origins and mechanisms of pathogenesis.</title>
        <authorList>
            <person name="Tyler B.M."/>
            <person name="Tripathy S."/>
            <person name="Zhang X."/>
            <person name="Dehal P."/>
            <person name="Jiang R.H."/>
            <person name="Aerts A."/>
            <person name="Arredondo F.D."/>
            <person name="Baxter L."/>
            <person name="Bensasson D."/>
            <person name="Beynon J.L."/>
            <person name="Chapman J."/>
            <person name="Damasceno C.M."/>
            <person name="Dorrance A.E."/>
            <person name="Dou D."/>
            <person name="Dickerman A.W."/>
            <person name="Dubchak I.L."/>
            <person name="Garbelotto M."/>
            <person name="Gijzen M."/>
            <person name="Gordon S.G."/>
            <person name="Govers F."/>
            <person name="Grunwald N.J."/>
            <person name="Huang W."/>
            <person name="Ivors K.L."/>
            <person name="Jones R.W."/>
            <person name="Kamoun S."/>
            <person name="Krampis K."/>
            <person name="Lamour K.H."/>
            <person name="Lee M.K."/>
            <person name="McDonald W.H."/>
            <person name="Medina M."/>
            <person name="Meijer H.J."/>
            <person name="Nordberg E.K."/>
            <person name="Maclean D.J."/>
            <person name="Ospina-Giraldo M.D."/>
            <person name="Morris P.F."/>
            <person name="Phuntumart V."/>
            <person name="Putnam N.H."/>
            <person name="Rash S."/>
            <person name="Rose J.K."/>
            <person name="Sakihama Y."/>
            <person name="Salamov A.A."/>
            <person name="Savidor A."/>
            <person name="Scheuring C.F."/>
            <person name="Smith B.M."/>
            <person name="Sobral B.W."/>
            <person name="Terry A."/>
            <person name="Torto-Alalibo T.A."/>
            <person name="Win J."/>
            <person name="Xu Z."/>
            <person name="Zhang H."/>
            <person name="Grigoriev I.V."/>
            <person name="Rokhsar D.S."/>
            <person name="Boore J.L."/>
        </authorList>
    </citation>
    <scope>NUCLEOTIDE SEQUENCE [LARGE SCALE GENOMIC DNA]</scope>
    <source>
        <strain evidence="1 2">P6497</strain>
    </source>
</reference>
<keyword evidence="2" id="KW-1185">Reference proteome</keyword>
<dbReference type="AlphaFoldDB" id="G5A5L4"/>
<feature type="non-terminal residue" evidence="1">
    <location>
        <position position="1"/>
    </location>
</feature>
<dbReference type="EMBL" id="JH159160">
    <property type="protein sequence ID" value="EGZ08619.1"/>
    <property type="molecule type" value="Genomic_DNA"/>
</dbReference>
<evidence type="ECO:0000313" key="1">
    <source>
        <dbReference type="EMBL" id="EGZ08619.1"/>
    </source>
</evidence>
<dbReference type="Proteomes" id="UP000002640">
    <property type="component" value="Unassembled WGS sequence"/>
</dbReference>
<accession>G5A5L4</accession>